<dbReference type="GO" id="GO:0043024">
    <property type="term" value="F:ribosomal small subunit binding"/>
    <property type="evidence" value="ECO:0007669"/>
    <property type="project" value="TreeGrafter"/>
</dbReference>
<dbReference type="SUPFAM" id="SSF69754">
    <property type="entry name" value="Ribosome binding protein Y (YfiA homologue)"/>
    <property type="match status" value="1"/>
</dbReference>
<evidence type="ECO:0000256" key="1">
    <source>
        <dbReference type="ARBA" id="ARBA00022845"/>
    </source>
</evidence>
<dbReference type="EMBL" id="BNCK01000008">
    <property type="protein sequence ID" value="GHG01734.1"/>
    <property type="molecule type" value="Genomic_DNA"/>
</dbReference>
<reference evidence="6" key="2">
    <citation type="submission" date="2020-09" db="EMBL/GenBank/DDBJ databases">
        <authorList>
            <person name="Sun Q."/>
            <person name="Kim S."/>
        </authorList>
    </citation>
    <scope>NUCLEOTIDE SEQUENCE</scope>
    <source>
        <strain evidence="6">KCTC 42731</strain>
    </source>
</reference>
<proteinExistence type="inferred from homology"/>
<evidence type="ECO:0000256" key="5">
    <source>
        <dbReference type="ARBA" id="ARBA00041319"/>
    </source>
</evidence>
<comment type="caution">
    <text evidence="6">The sequence shown here is derived from an EMBL/GenBank/DDBJ whole genome shotgun (WGS) entry which is preliminary data.</text>
</comment>
<dbReference type="Gene3D" id="3.30.160.100">
    <property type="entry name" value="Ribosome hibernation promotion factor-like"/>
    <property type="match status" value="1"/>
</dbReference>
<evidence type="ECO:0000256" key="3">
    <source>
        <dbReference type="ARBA" id="ARBA00038695"/>
    </source>
</evidence>
<organism evidence="6 7">
    <name type="scientific">Thalassotalea marina</name>
    <dbReference type="NCBI Taxonomy" id="1673741"/>
    <lineage>
        <taxon>Bacteria</taxon>
        <taxon>Pseudomonadati</taxon>
        <taxon>Pseudomonadota</taxon>
        <taxon>Gammaproteobacteria</taxon>
        <taxon>Alteromonadales</taxon>
        <taxon>Colwelliaceae</taxon>
        <taxon>Thalassotalea</taxon>
    </lineage>
</organism>
<dbReference type="PANTHER" id="PTHR33231:SF1">
    <property type="entry name" value="30S RIBOSOMAL PROTEIN"/>
    <property type="match status" value="1"/>
</dbReference>
<dbReference type="GO" id="GO:0045900">
    <property type="term" value="P:negative regulation of translational elongation"/>
    <property type="evidence" value="ECO:0007669"/>
    <property type="project" value="TreeGrafter"/>
</dbReference>
<comment type="similarity">
    <text evidence="2">Belongs to the HPF/YfiA ribosome-associated protein family. Short HPF subfamily.</text>
</comment>
<sequence>MKITISGHHVKITDAIQQAIESKFAKVAKHFPDLMRIDSVITVEPNTQKLEVTTQYEGQQISVRAAGKELYAAIAQAAKKLEAALKHRKGQLSKKLHQKYLVEQSDAFQAS</sequence>
<dbReference type="CDD" id="cd00552">
    <property type="entry name" value="RaiA"/>
    <property type="match status" value="1"/>
</dbReference>
<keyword evidence="1" id="KW-0810">Translation regulation</keyword>
<comment type="subunit">
    <text evidence="3">Associates exclusively with 100S ribosomes, which are dimers of 70S ribosomes.</text>
</comment>
<protein>
    <recommendedName>
        <fullName evidence="4">Ribosome hibernation promoting factor</fullName>
    </recommendedName>
    <alternativeName>
        <fullName evidence="5">Hibernation factor HPF</fullName>
    </alternativeName>
</protein>
<gene>
    <name evidence="6" type="primary">raiA</name>
    <name evidence="6" type="ORF">GCM10017161_33120</name>
</gene>
<dbReference type="Pfam" id="PF02482">
    <property type="entry name" value="Ribosomal_S30AE"/>
    <property type="match status" value="1"/>
</dbReference>
<accession>A0A919BNR5</accession>
<name>A0A919BNR5_9GAMM</name>
<dbReference type="PANTHER" id="PTHR33231">
    <property type="entry name" value="30S RIBOSOMAL PROTEIN"/>
    <property type="match status" value="1"/>
</dbReference>
<dbReference type="AlphaFoldDB" id="A0A919BNR5"/>
<evidence type="ECO:0000313" key="6">
    <source>
        <dbReference type="EMBL" id="GHG01734.1"/>
    </source>
</evidence>
<dbReference type="RefSeq" id="WP_189772912.1">
    <property type="nucleotide sequence ID" value="NZ_BNCK01000008.1"/>
</dbReference>
<dbReference type="InterPro" id="IPR003489">
    <property type="entry name" value="RHF/RaiA"/>
</dbReference>
<dbReference type="InterPro" id="IPR050574">
    <property type="entry name" value="HPF/YfiA_ribosome-assoc"/>
</dbReference>
<dbReference type="NCBIfam" id="TIGR00741">
    <property type="entry name" value="yfiA"/>
    <property type="match status" value="1"/>
</dbReference>
<evidence type="ECO:0000256" key="2">
    <source>
        <dbReference type="ARBA" id="ARBA00038434"/>
    </source>
</evidence>
<keyword evidence="7" id="KW-1185">Reference proteome</keyword>
<reference evidence="6" key="1">
    <citation type="journal article" date="2014" name="Int. J. Syst. Evol. Microbiol.">
        <title>Complete genome sequence of Corynebacterium casei LMG S-19264T (=DSM 44701T), isolated from a smear-ripened cheese.</title>
        <authorList>
            <consortium name="US DOE Joint Genome Institute (JGI-PGF)"/>
            <person name="Walter F."/>
            <person name="Albersmeier A."/>
            <person name="Kalinowski J."/>
            <person name="Ruckert C."/>
        </authorList>
    </citation>
    <scope>NUCLEOTIDE SEQUENCE</scope>
    <source>
        <strain evidence="6">KCTC 42731</strain>
    </source>
</reference>
<dbReference type="Proteomes" id="UP000623842">
    <property type="component" value="Unassembled WGS sequence"/>
</dbReference>
<evidence type="ECO:0000313" key="7">
    <source>
        <dbReference type="Proteomes" id="UP000623842"/>
    </source>
</evidence>
<evidence type="ECO:0000256" key="4">
    <source>
        <dbReference type="ARBA" id="ARBA00041148"/>
    </source>
</evidence>
<dbReference type="GO" id="GO:0022627">
    <property type="term" value="C:cytosolic small ribosomal subunit"/>
    <property type="evidence" value="ECO:0007669"/>
    <property type="project" value="TreeGrafter"/>
</dbReference>
<dbReference type="InterPro" id="IPR036567">
    <property type="entry name" value="RHF-like"/>
</dbReference>